<dbReference type="Proteomes" id="UP001597510">
    <property type="component" value="Unassembled WGS sequence"/>
</dbReference>
<dbReference type="RefSeq" id="WP_340235299.1">
    <property type="nucleotide sequence ID" value="NZ_JBBEWC010000004.1"/>
</dbReference>
<keyword evidence="1" id="KW-0732">Signal</keyword>
<name>A0ABW5J511_9BACT</name>
<feature type="chain" id="PRO_5046597898" evidence="1">
    <location>
        <begin position="20"/>
        <end position="481"/>
    </location>
</feature>
<accession>A0ABW5J511</accession>
<evidence type="ECO:0000256" key="1">
    <source>
        <dbReference type="SAM" id="SignalP"/>
    </source>
</evidence>
<organism evidence="2 3">
    <name type="scientific">Emticicia soli</name>
    <dbReference type="NCBI Taxonomy" id="2027878"/>
    <lineage>
        <taxon>Bacteria</taxon>
        <taxon>Pseudomonadati</taxon>
        <taxon>Bacteroidota</taxon>
        <taxon>Cytophagia</taxon>
        <taxon>Cytophagales</taxon>
        <taxon>Leadbetterellaceae</taxon>
        <taxon>Emticicia</taxon>
    </lineage>
</organism>
<feature type="signal peptide" evidence="1">
    <location>
        <begin position="1"/>
        <end position="19"/>
    </location>
</feature>
<gene>
    <name evidence="2" type="ORF">ACFSR2_03285</name>
</gene>
<proteinExistence type="predicted"/>
<protein>
    <submittedName>
        <fullName evidence="2">Uncharacterized protein</fullName>
    </submittedName>
</protein>
<dbReference type="EMBL" id="JBHULC010000004">
    <property type="protein sequence ID" value="MFD2519891.1"/>
    <property type="molecule type" value="Genomic_DNA"/>
</dbReference>
<reference evidence="3" key="1">
    <citation type="journal article" date="2019" name="Int. J. Syst. Evol. Microbiol.">
        <title>The Global Catalogue of Microorganisms (GCM) 10K type strain sequencing project: providing services to taxonomists for standard genome sequencing and annotation.</title>
        <authorList>
            <consortium name="The Broad Institute Genomics Platform"/>
            <consortium name="The Broad Institute Genome Sequencing Center for Infectious Disease"/>
            <person name="Wu L."/>
            <person name="Ma J."/>
        </authorList>
    </citation>
    <scope>NUCLEOTIDE SEQUENCE [LARGE SCALE GENOMIC DNA]</scope>
    <source>
        <strain evidence="3">KCTC 52344</strain>
    </source>
</reference>
<keyword evidence="3" id="KW-1185">Reference proteome</keyword>
<sequence length="481" mass="52712">MKKQLLSICFLLLCIQAMGQSVSIEPGVSLFNNSSTGTEIRAEHTRPLKISAEGHLAPIDFYNYTQLHGRIRSSYSTMQIHAKNGVLLFPTIDSTLGPKFNLNATGKLVLADNANNGLYRLNVLENDENVAFFGNTNIDGNTTVSLNNKAFLTSGLSGLKIKSDVGIDFESNTTGSFLFKSDNKNRLFINGSTGYVGIGTNNPQRMLSVTGPSDTLASFKSSSTSFSTILIHDQFSLKGGRIFSGNIFEEYGSIKSSGLLFVTSELQQNYNVNGNYAMRIDNDGRVTIRPSYNGTSYNDAKAMLDVGGTIRSNTLDFTENNATERRPVFADKDGVLRTTNSSNEFISYNFSHVQAQNWTDEIRRGSGFAWFNTTTSGGTMYLPVNLPDGVKVTNIRMYVLDNSASDISFTFSRNAHTTNSFNTIANATSSGSIASIRSINSTANEVISNSDYSYYINISSVGNWTGNTLQFHSLVITYQYQ</sequence>
<evidence type="ECO:0000313" key="3">
    <source>
        <dbReference type="Proteomes" id="UP001597510"/>
    </source>
</evidence>
<comment type="caution">
    <text evidence="2">The sequence shown here is derived from an EMBL/GenBank/DDBJ whole genome shotgun (WGS) entry which is preliminary data.</text>
</comment>
<evidence type="ECO:0000313" key="2">
    <source>
        <dbReference type="EMBL" id="MFD2519891.1"/>
    </source>
</evidence>